<dbReference type="Gene3D" id="1.25.40.10">
    <property type="entry name" value="Tetratricopeptide repeat domain"/>
    <property type="match status" value="1"/>
</dbReference>
<dbReference type="Pfam" id="PF13414">
    <property type="entry name" value="TPR_11"/>
    <property type="match status" value="1"/>
</dbReference>
<reference evidence="2 3" key="1">
    <citation type="submission" date="2019-08" db="EMBL/GenBank/DDBJ databases">
        <title>In-depth cultivation of the pig gut microbiome towards novel bacterial diversity and tailored functional studies.</title>
        <authorList>
            <person name="Wylensek D."/>
            <person name="Hitch T.C.A."/>
            <person name="Clavel T."/>
        </authorList>
    </citation>
    <scope>NUCLEOTIDE SEQUENCE [LARGE SCALE GENOMIC DNA]</scope>
    <source>
        <strain evidence="2 3">Oil-RF-744-WCA-WT-10</strain>
    </source>
</reference>
<evidence type="ECO:0000313" key="2">
    <source>
        <dbReference type="EMBL" id="MSS17210.1"/>
    </source>
</evidence>
<name>A0A6L5XA12_9BACT</name>
<accession>A0A6L5XA12</accession>
<evidence type="ECO:0000313" key="3">
    <source>
        <dbReference type="Proteomes" id="UP000483362"/>
    </source>
</evidence>
<protein>
    <submittedName>
        <fullName evidence="2">Tetratricopeptide repeat protein</fullName>
    </submittedName>
</protein>
<sequence>MKNIQQIKDLVSSGSADEVIRATDEWILAGSRDADMAMALYLRGNAFRQKQQWGSAMNCYLQAIEIDPDGPATEAYRNAQDILAYYHKDYYNP</sequence>
<comment type="caution">
    <text evidence="2">The sequence shown here is derived from an EMBL/GenBank/DDBJ whole genome shotgun (WGS) entry which is preliminary data.</text>
</comment>
<feature type="repeat" description="TPR" evidence="1">
    <location>
        <begin position="37"/>
        <end position="70"/>
    </location>
</feature>
<dbReference type="InterPro" id="IPR011990">
    <property type="entry name" value="TPR-like_helical_dom_sf"/>
</dbReference>
<organism evidence="2 3">
    <name type="scientific">Sodaliphilus pleomorphus</name>
    <dbReference type="NCBI Taxonomy" id="2606626"/>
    <lineage>
        <taxon>Bacteria</taxon>
        <taxon>Pseudomonadati</taxon>
        <taxon>Bacteroidota</taxon>
        <taxon>Bacteroidia</taxon>
        <taxon>Bacteroidales</taxon>
        <taxon>Muribaculaceae</taxon>
        <taxon>Sodaliphilus</taxon>
    </lineage>
</organism>
<gene>
    <name evidence="2" type="ORF">FYJ29_05460</name>
</gene>
<dbReference type="Proteomes" id="UP000483362">
    <property type="component" value="Unassembled WGS sequence"/>
</dbReference>
<dbReference type="InterPro" id="IPR019734">
    <property type="entry name" value="TPR_rpt"/>
</dbReference>
<dbReference type="SMART" id="SM00028">
    <property type="entry name" value="TPR"/>
    <property type="match status" value="1"/>
</dbReference>
<dbReference type="PROSITE" id="PS50005">
    <property type="entry name" value="TPR"/>
    <property type="match status" value="1"/>
</dbReference>
<keyword evidence="3" id="KW-1185">Reference proteome</keyword>
<dbReference type="EMBL" id="VULT01000006">
    <property type="protein sequence ID" value="MSS17210.1"/>
    <property type="molecule type" value="Genomic_DNA"/>
</dbReference>
<keyword evidence="1" id="KW-0802">TPR repeat</keyword>
<evidence type="ECO:0000256" key="1">
    <source>
        <dbReference type="PROSITE-ProRule" id="PRU00339"/>
    </source>
</evidence>
<dbReference type="SUPFAM" id="SSF48452">
    <property type="entry name" value="TPR-like"/>
    <property type="match status" value="1"/>
</dbReference>
<dbReference type="AlphaFoldDB" id="A0A6L5XA12"/>
<dbReference type="RefSeq" id="WP_154326539.1">
    <property type="nucleotide sequence ID" value="NZ_CP045696.1"/>
</dbReference>
<proteinExistence type="predicted"/>